<dbReference type="Pfam" id="PF05919">
    <property type="entry name" value="Mitovir_RNA_pol"/>
    <property type="match status" value="1"/>
</dbReference>
<dbReference type="EMBL" id="BDQB01000245">
    <property type="protein sequence ID" value="GBH22377.1"/>
    <property type="molecule type" value="Genomic_RNA"/>
</dbReference>
<dbReference type="SUPFAM" id="SSF56672">
    <property type="entry name" value="DNA/RNA polymerases"/>
    <property type="match status" value="1"/>
</dbReference>
<accession>A0A2V0RB88</accession>
<evidence type="ECO:0000313" key="1">
    <source>
        <dbReference type="EMBL" id="GBH22377.1"/>
    </source>
</evidence>
<dbReference type="InterPro" id="IPR008686">
    <property type="entry name" value="RNA_pol_mitovir"/>
</dbReference>
<comment type="caution">
    <text evidence="1">The sequence shown here is derived from an EMBL/GenBank/DDBJ whole genome shotgun (WGS) entry which is preliminary data.</text>
</comment>
<protein>
    <submittedName>
        <fullName evidence="1">RdRp</fullName>
    </submittedName>
</protein>
<reference evidence="1" key="1">
    <citation type="submission" date="2017-04" db="EMBL/GenBank/DDBJ databases">
        <title>Unveiling RNA virosphere associated with marine microorganisms.</title>
        <authorList>
            <person name="Urayama S."/>
            <person name="Takaki Y."/>
            <person name="Nishi S."/>
            <person name="Yoshida Y."/>
            <person name="Deguchi S."/>
            <person name="Takai K."/>
            <person name="Nunoura T."/>
        </authorList>
    </citation>
    <scope>NUCLEOTIDE SEQUENCE</scope>
</reference>
<proteinExistence type="predicted"/>
<name>A0A2V0RB88_9ZZZZ</name>
<organism evidence="1">
    <name type="scientific">viral metagenome</name>
    <dbReference type="NCBI Taxonomy" id="1070528"/>
    <lineage>
        <taxon>unclassified sequences</taxon>
        <taxon>metagenomes</taxon>
        <taxon>organismal metagenomes</taxon>
    </lineage>
</organism>
<dbReference type="AlphaFoldDB" id="A0A2V0RB88"/>
<dbReference type="InterPro" id="IPR043502">
    <property type="entry name" value="DNA/RNA_pol_sf"/>
</dbReference>
<sequence>MVKFQKRCLAKEIIEKNGKTITLDAKHLKCYDISSWTDKFHRDLQKIVVKKLFSARFAEAWAQLVVHCDWYYPKLDCTVKYGQGQGMGTNGSFDIATLTDHLYINFIIDRKTTFKGVFPSNECYGKVGDDLWIYDPEDQIPVFYEKISLPINTSKSKFFCGNSSYMEFCSRTFFDAEDVSRISPNIINKSKDYRYIPMLLGLCSSRGIQLDASLFETLNNNVKNSELTYLHKLQDWIVGMLLIGQYEQSSYWKSLTYDYLVAGNWVIGDLVKDLYQDPKLLTRLMVAHSIVTITENLEAVQNKIFEILDASEIYSDR</sequence>